<dbReference type="GO" id="GO:0003677">
    <property type="term" value="F:DNA binding"/>
    <property type="evidence" value="ECO:0007669"/>
    <property type="project" value="InterPro"/>
</dbReference>
<sequence>MMTTKLSQKGQIVIPIELRERYNMGPGTKLELMDIGGEIVIFPITVKSPIDEAKGFLRGGRSTRELMKAVRGEEKRFERAKK</sequence>
<gene>
    <name evidence="2" type="ORF">A2625_04370</name>
</gene>
<evidence type="ECO:0000313" key="3">
    <source>
        <dbReference type="Proteomes" id="UP000178724"/>
    </source>
</evidence>
<proteinExistence type="predicted"/>
<name>A0A1F4Q5Y1_UNCSA</name>
<dbReference type="AlphaFoldDB" id="A0A1F4Q5Y1"/>
<dbReference type="SMART" id="SM00966">
    <property type="entry name" value="SpoVT_AbrB"/>
    <property type="match status" value="1"/>
</dbReference>
<dbReference type="InterPro" id="IPR037914">
    <property type="entry name" value="SpoVT-AbrB_sf"/>
</dbReference>
<reference evidence="2 3" key="1">
    <citation type="journal article" date="2016" name="Nat. Commun.">
        <title>Thousands of microbial genomes shed light on interconnected biogeochemical processes in an aquifer system.</title>
        <authorList>
            <person name="Anantharaman K."/>
            <person name="Brown C.T."/>
            <person name="Hug L.A."/>
            <person name="Sharon I."/>
            <person name="Castelle C.J."/>
            <person name="Probst A.J."/>
            <person name="Thomas B.C."/>
            <person name="Singh A."/>
            <person name="Wilkins M.J."/>
            <person name="Karaoz U."/>
            <person name="Brodie E.L."/>
            <person name="Williams K.H."/>
            <person name="Hubbard S.S."/>
            <person name="Banfield J.F."/>
        </authorList>
    </citation>
    <scope>NUCLEOTIDE SEQUENCE [LARGE SCALE GENOMIC DNA]</scope>
</reference>
<dbReference type="EMBL" id="METM01000006">
    <property type="protein sequence ID" value="OGB90642.1"/>
    <property type="molecule type" value="Genomic_DNA"/>
</dbReference>
<feature type="domain" description="SpoVT-AbrB" evidence="1">
    <location>
        <begin position="4"/>
        <end position="49"/>
    </location>
</feature>
<dbReference type="Gene3D" id="2.10.260.10">
    <property type="match status" value="1"/>
</dbReference>
<protein>
    <recommendedName>
        <fullName evidence="1">SpoVT-AbrB domain-containing protein</fullName>
    </recommendedName>
</protein>
<accession>A0A1F4Q5Y1</accession>
<dbReference type="Proteomes" id="UP000178724">
    <property type="component" value="Unassembled WGS sequence"/>
</dbReference>
<evidence type="ECO:0000313" key="2">
    <source>
        <dbReference type="EMBL" id="OGB90642.1"/>
    </source>
</evidence>
<dbReference type="Pfam" id="PF04014">
    <property type="entry name" value="MazE_antitoxin"/>
    <property type="match status" value="1"/>
</dbReference>
<dbReference type="InterPro" id="IPR007159">
    <property type="entry name" value="SpoVT-AbrB_dom"/>
</dbReference>
<dbReference type="SUPFAM" id="SSF89447">
    <property type="entry name" value="AbrB/MazE/MraZ-like"/>
    <property type="match status" value="1"/>
</dbReference>
<dbReference type="NCBIfam" id="TIGR01439">
    <property type="entry name" value="lp_hng_hel_AbrB"/>
    <property type="match status" value="1"/>
</dbReference>
<comment type="caution">
    <text evidence="2">The sequence shown here is derived from an EMBL/GenBank/DDBJ whole genome shotgun (WGS) entry which is preliminary data.</text>
</comment>
<evidence type="ECO:0000259" key="1">
    <source>
        <dbReference type="SMART" id="SM00966"/>
    </source>
</evidence>
<organism evidence="2 3">
    <name type="scientific">candidate division WOR-1 bacterium RIFCSPHIGHO2_01_FULL_53_15</name>
    <dbReference type="NCBI Taxonomy" id="1802564"/>
    <lineage>
        <taxon>Bacteria</taxon>
        <taxon>Bacillati</taxon>
        <taxon>Saganbacteria</taxon>
    </lineage>
</organism>